<evidence type="ECO:0000313" key="3">
    <source>
        <dbReference type="Proteomes" id="UP000188298"/>
    </source>
</evidence>
<dbReference type="GO" id="GO:0004668">
    <property type="term" value="F:protein-arginine deiminase activity"/>
    <property type="evidence" value="ECO:0007669"/>
    <property type="project" value="InterPro"/>
</dbReference>
<keyword evidence="1" id="KW-0378">Hydrolase</keyword>
<name>A0A1Q2LGR1_9HELI</name>
<accession>A0A1Q2LGR1</accession>
<dbReference type="KEGG" id="hbl:XJ32_05300"/>
<dbReference type="GO" id="GO:0009446">
    <property type="term" value="P:putrescine biosynthetic process"/>
    <property type="evidence" value="ECO:0007669"/>
    <property type="project" value="InterPro"/>
</dbReference>
<dbReference type="InterPro" id="IPR007466">
    <property type="entry name" value="Peptidyl-Arg-deiminase_porph"/>
</dbReference>
<dbReference type="AlphaFoldDB" id="A0A1Q2LGR1"/>
<reference evidence="2 3" key="1">
    <citation type="submission" date="2017-02" db="EMBL/GenBank/DDBJ databases">
        <title>Whole genome sequencing of Helicobacter bilis strain AAQJH.</title>
        <authorList>
            <person name="Conlan S."/>
            <person name="Thomas P.J."/>
            <person name="Mullikin J."/>
            <person name="Palmore T.N."/>
            <person name="Frank K.M."/>
            <person name="Segre J.A."/>
        </authorList>
    </citation>
    <scope>NUCLEOTIDE SEQUENCE [LARGE SCALE GENOMIC DNA]</scope>
    <source>
        <strain evidence="2 3">AAQJH</strain>
    </source>
</reference>
<dbReference type="RefSeq" id="WP_077388584.1">
    <property type="nucleotide sequence ID" value="NZ_CP019645.1"/>
</dbReference>
<evidence type="ECO:0008006" key="4">
    <source>
        <dbReference type="Google" id="ProtNLM"/>
    </source>
</evidence>
<gene>
    <name evidence="2" type="ORF">XJ32_05300</name>
</gene>
<protein>
    <recommendedName>
        <fullName evidence="4">Agmatine deiminase family protein</fullName>
    </recommendedName>
</protein>
<dbReference type="PANTHER" id="PTHR31377:SF0">
    <property type="entry name" value="AGMATINE DEIMINASE-RELATED"/>
    <property type="match status" value="1"/>
</dbReference>
<evidence type="ECO:0000313" key="2">
    <source>
        <dbReference type="EMBL" id="AQQ59599.1"/>
    </source>
</evidence>
<dbReference type="EMBL" id="CP019645">
    <property type="protein sequence ID" value="AQQ59599.1"/>
    <property type="molecule type" value="Genomic_DNA"/>
</dbReference>
<evidence type="ECO:0000256" key="1">
    <source>
        <dbReference type="ARBA" id="ARBA00022801"/>
    </source>
</evidence>
<dbReference type="Gene3D" id="3.75.10.10">
    <property type="entry name" value="L-arginine/glycine Amidinotransferase, Chain A"/>
    <property type="match status" value="1"/>
</dbReference>
<dbReference type="Pfam" id="PF04371">
    <property type="entry name" value="PAD_porph"/>
    <property type="match status" value="1"/>
</dbReference>
<proteinExistence type="predicted"/>
<dbReference type="GO" id="GO:0047632">
    <property type="term" value="F:agmatine deiminase activity"/>
    <property type="evidence" value="ECO:0007669"/>
    <property type="project" value="TreeGrafter"/>
</dbReference>
<organism evidence="2 3">
    <name type="scientific">Helicobacter bilis</name>
    <dbReference type="NCBI Taxonomy" id="37372"/>
    <lineage>
        <taxon>Bacteria</taxon>
        <taxon>Pseudomonadati</taxon>
        <taxon>Campylobacterota</taxon>
        <taxon>Epsilonproteobacteria</taxon>
        <taxon>Campylobacterales</taxon>
        <taxon>Helicobacteraceae</taxon>
        <taxon>Helicobacter</taxon>
    </lineage>
</organism>
<dbReference type="Proteomes" id="UP000188298">
    <property type="component" value="Chromosome"/>
</dbReference>
<dbReference type="SUPFAM" id="SSF55909">
    <property type="entry name" value="Pentein"/>
    <property type="match status" value="1"/>
</dbReference>
<dbReference type="PANTHER" id="PTHR31377">
    <property type="entry name" value="AGMATINE DEIMINASE-RELATED"/>
    <property type="match status" value="1"/>
</dbReference>
<sequence>MFAEWEEQKGIVLIYPHVFCDFNANLEEVQECYESLITEILKVEPLFLIVHPKDNGAKTRLQDFLSTLETKAYPCKIIELESNDLWARDSIAISVKKQHSQVLAQITNAMLGSKTKTNKLGILDKIINKETEEEHIYANFGFNGWGLKYPANLDNKLNTKLHEIGLFENMETYGMILEGGSIDYNGNGLLLTNTQCLLEANRNPHLSKEEIEENLKSTLQVEKILWLNHGFLLGDDTDSHIDTLARFINENTIAYIKCDDLNNPHFSALNAMEHELESLAKTHNLNLVPLPFCDYVAKCDEDSINNNSLVNNLSNDNLPTNNLPASYVNFLFLNQKVLLMPTYNKPTDLTALQILKKALPDYNVISINCEALIQQHGSLHCVSMQIH</sequence>